<dbReference type="RefSeq" id="WP_249585627.1">
    <property type="nucleotide sequence ID" value="NZ_BAAAQL010000002.1"/>
</dbReference>
<feature type="region of interest" description="Disordered" evidence="4">
    <location>
        <begin position="1"/>
        <end position="24"/>
    </location>
</feature>
<feature type="region of interest" description="Disordered" evidence="4">
    <location>
        <begin position="205"/>
        <end position="232"/>
    </location>
</feature>
<dbReference type="EMBL" id="CP097289">
    <property type="protein sequence ID" value="UQT54129.1"/>
    <property type="molecule type" value="Genomic_DNA"/>
</dbReference>
<name>A0ABY4PMP7_9ACTN</name>
<evidence type="ECO:0000256" key="3">
    <source>
        <dbReference type="ARBA" id="ARBA00022691"/>
    </source>
</evidence>
<keyword evidence="7" id="KW-1185">Reference proteome</keyword>
<reference evidence="6 7" key="1">
    <citation type="submission" date="2022-05" db="EMBL/GenBank/DDBJ databases">
        <authorList>
            <person name="Zhou X."/>
            <person name="Li K."/>
            <person name="Man Y."/>
        </authorList>
    </citation>
    <scope>NUCLEOTIDE SEQUENCE [LARGE SCALE GENOMIC DNA]</scope>
    <source>
        <strain evidence="6 7">MS405</strain>
    </source>
</reference>
<accession>A0ABY4PMP7</accession>
<dbReference type="GO" id="GO:0032259">
    <property type="term" value="P:methylation"/>
    <property type="evidence" value="ECO:0007669"/>
    <property type="project" value="UniProtKB-KW"/>
</dbReference>
<dbReference type="InterPro" id="IPR041698">
    <property type="entry name" value="Methyltransf_25"/>
</dbReference>
<evidence type="ECO:0000256" key="4">
    <source>
        <dbReference type="SAM" id="MobiDB-lite"/>
    </source>
</evidence>
<evidence type="ECO:0000256" key="2">
    <source>
        <dbReference type="ARBA" id="ARBA00022679"/>
    </source>
</evidence>
<evidence type="ECO:0000313" key="6">
    <source>
        <dbReference type="EMBL" id="UQT54129.1"/>
    </source>
</evidence>
<feature type="domain" description="Methyltransferase" evidence="5">
    <location>
        <begin position="63"/>
        <end position="156"/>
    </location>
</feature>
<organism evidence="6 7">
    <name type="scientific">Streptomyces durmitorensis</name>
    <dbReference type="NCBI Taxonomy" id="319947"/>
    <lineage>
        <taxon>Bacteria</taxon>
        <taxon>Bacillati</taxon>
        <taxon>Actinomycetota</taxon>
        <taxon>Actinomycetes</taxon>
        <taxon>Kitasatosporales</taxon>
        <taxon>Streptomycetaceae</taxon>
        <taxon>Streptomyces</taxon>
    </lineage>
</organism>
<dbReference type="Gene3D" id="3.40.50.150">
    <property type="entry name" value="Vaccinia Virus protein VP39"/>
    <property type="match status" value="1"/>
</dbReference>
<keyword evidence="3" id="KW-0949">S-adenosyl-L-methionine</keyword>
<dbReference type="PANTHER" id="PTHR43464:SF19">
    <property type="entry name" value="UBIQUINONE BIOSYNTHESIS O-METHYLTRANSFERASE, MITOCHONDRIAL"/>
    <property type="match status" value="1"/>
</dbReference>
<gene>
    <name evidence="6" type="ORF">M4V62_02990</name>
</gene>
<keyword evidence="1 6" id="KW-0489">Methyltransferase</keyword>
<proteinExistence type="predicted"/>
<protein>
    <submittedName>
        <fullName evidence="6">Methyltransferase domain-containing protein</fullName>
    </submittedName>
</protein>
<dbReference type="Pfam" id="PF13649">
    <property type="entry name" value="Methyltransf_25"/>
    <property type="match status" value="1"/>
</dbReference>
<dbReference type="PANTHER" id="PTHR43464">
    <property type="entry name" value="METHYLTRANSFERASE"/>
    <property type="match status" value="1"/>
</dbReference>
<sequence>MSDQHTHAHTAPTGPTGPTSSAAADTAEAFWDERYNQSGRLWSGEPNAALVRETEGLTPGSALDLGCGEGGDAIWLARQGWRVTATDISRVALGRAAEHAAQAQVADRVDWQRHDLGTSFPAGSYDLACAQFLHSLHEMPREQILRGAAAAVAPGGTLLIVGHMGFPAWETEPHPGVDFPTPQKVLASLDLAADQWDVLVCDTHEHPLTDPDGQPSTRTNYTVKARRRTPKD</sequence>
<evidence type="ECO:0000259" key="5">
    <source>
        <dbReference type="Pfam" id="PF13649"/>
    </source>
</evidence>
<dbReference type="Proteomes" id="UP000829992">
    <property type="component" value="Chromosome"/>
</dbReference>
<dbReference type="GO" id="GO:0008168">
    <property type="term" value="F:methyltransferase activity"/>
    <property type="evidence" value="ECO:0007669"/>
    <property type="project" value="UniProtKB-KW"/>
</dbReference>
<dbReference type="CDD" id="cd02440">
    <property type="entry name" value="AdoMet_MTases"/>
    <property type="match status" value="1"/>
</dbReference>
<keyword evidence="2" id="KW-0808">Transferase</keyword>
<feature type="compositionally biased region" description="Low complexity" evidence="4">
    <location>
        <begin position="9"/>
        <end position="24"/>
    </location>
</feature>
<dbReference type="SUPFAM" id="SSF53335">
    <property type="entry name" value="S-adenosyl-L-methionine-dependent methyltransferases"/>
    <property type="match status" value="1"/>
</dbReference>
<dbReference type="InterPro" id="IPR029063">
    <property type="entry name" value="SAM-dependent_MTases_sf"/>
</dbReference>
<evidence type="ECO:0000313" key="7">
    <source>
        <dbReference type="Proteomes" id="UP000829992"/>
    </source>
</evidence>
<evidence type="ECO:0000256" key="1">
    <source>
        <dbReference type="ARBA" id="ARBA00022603"/>
    </source>
</evidence>